<gene>
    <name evidence="3" type="ORF">DWY25_07540</name>
</gene>
<dbReference type="SUPFAM" id="SSF52096">
    <property type="entry name" value="ClpP/crotonase"/>
    <property type="match status" value="1"/>
</dbReference>
<evidence type="ECO:0000259" key="2">
    <source>
        <dbReference type="SMART" id="SM00245"/>
    </source>
</evidence>
<name>A0A412G386_9FIRM</name>
<reference evidence="3 4" key="1">
    <citation type="submission" date="2018-08" db="EMBL/GenBank/DDBJ databases">
        <title>A genome reference for cultivated species of the human gut microbiota.</title>
        <authorList>
            <person name="Zou Y."/>
            <person name="Xue W."/>
            <person name="Luo G."/>
        </authorList>
    </citation>
    <scope>NUCLEOTIDE SEQUENCE [LARGE SCALE GENOMIC DNA]</scope>
    <source>
        <strain evidence="3 4">AF24-29</strain>
    </source>
</reference>
<dbReference type="InterPro" id="IPR029045">
    <property type="entry name" value="ClpP/crotonase-like_dom_sf"/>
</dbReference>
<keyword evidence="1" id="KW-0732">Signal</keyword>
<dbReference type="PANTHER" id="PTHR32060:SF30">
    <property type="entry name" value="CARBOXY-TERMINAL PROCESSING PROTEASE CTPA"/>
    <property type="match status" value="1"/>
</dbReference>
<dbReference type="Pfam" id="PF14684">
    <property type="entry name" value="Tricorn_C1"/>
    <property type="match status" value="1"/>
</dbReference>
<dbReference type="GO" id="GO:0007165">
    <property type="term" value="P:signal transduction"/>
    <property type="evidence" value="ECO:0007669"/>
    <property type="project" value="TreeGrafter"/>
</dbReference>
<organism evidence="3 4">
    <name type="scientific">Holdemania filiformis</name>
    <dbReference type="NCBI Taxonomy" id="61171"/>
    <lineage>
        <taxon>Bacteria</taxon>
        <taxon>Bacillati</taxon>
        <taxon>Bacillota</taxon>
        <taxon>Erysipelotrichia</taxon>
        <taxon>Erysipelotrichales</taxon>
        <taxon>Erysipelotrichaceae</taxon>
        <taxon>Holdemania</taxon>
    </lineage>
</organism>
<dbReference type="InterPro" id="IPR005151">
    <property type="entry name" value="Tail-specific_protease"/>
</dbReference>
<dbReference type="Proteomes" id="UP000284178">
    <property type="component" value="Unassembled WGS sequence"/>
</dbReference>
<comment type="caution">
    <text evidence="3">The sequence shown here is derived from an EMBL/GenBank/DDBJ whole genome shotgun (WGS) entry which is preliminary data.</text>
</comment>
<dbReference type="GO" id="GO:0006508">
    <property type="term" value="P:proteolysis"/>
    <property type="evidence" value="ECO:0007669"/>
    <property type="project" value="InterPro"/>
</dbReference>
<dbReference type="SMART" id="SM00245">
    <property type="entry name" value="TSPc"/>
    <property type="match status" value="1"/>
</dbReference>
<dbReference type="Gene3D" id="3.90.226.10">
    <property type="entry name" value="2-enoyl-CoA Hydratase, Chain A, domain 1"/>
    <property type="match status" value="1"/>
</dbReference>
<dbReference type="GO" id="GO:0030288">
    <property type="term" value="C:outer membrane-bounded periplasmic space"/>
    <property type="evidence" value="ECO:0007669"/>
    <property type="project" value="TreeGrafter"/>
</dbReference>
<feature type="domain" description="Tail specific protease" evidence="2">
    <location>
        <begin position="221"/>
        <end position="457"/>
    </location>
</feature>
<evidence type="ECO:0000313" key="4">
    <source>
        <dbReference type="Proteomes" id="UP000284178"/>
    </source>
</evidence>
<dbReference type="Pfam" id="PF03572">
    <property type="entry name" value="Peptidase_S41"/>
    <property type="match status" value="1"/>
</dbReference>
<dbReference type="GO" id="GO:0008236">
    <property type="term" value="F:serine-type peptidase activity"/>
    <property type="evidence" value="ECO:0007669"/>
    <property type="project" value="InterPro"/>
</dbReference>
<dbReference type="InterPro" id="IPR028204">
    <property type="entry name" value="Tricorn_C1"/>
</dbReference>
<feature type="signal peptide" evidence="1">
    <location>
        <begin position="1"/>
        <end position="22"/>
    </location>
</feature>
<accession>A0A412G386</accession>
<protein>
    <recommendedName>
        <fullName evidence="2">Tail specific protease domain-containing protein</fullName>
    </recommendedName>
</protein>
<dbReference type="EMBL" id="QRUP01000007">
    <property type="protein sequence ID" value="RGR74933.1"/>
    <property type="molecule type" value="Genomic_DNA"/>
</dbReference>
<sequence length="487" mass="55046">MIGMGKKLFAILTAVFMLCGCATEMDVPQGEKVVEQCTIKEDLRVRTLAEVWSTAKNYYGYWESLSEIVDWDAAFDQFLPRVMAAKTDDEYVDLMREFTALLHDGHTKYIPFQGYQSNKGSLPIRLEYLDGKIYLMGKNEKVDIELGSELVSVNQEPALDYILTNYGKFVPVLTEPAHTRETMDQFRNDEVGKEITLQFKKEDKSIQEIQLEYSKQNNAITEELSVNMNFDKILYNSQIYTVAPVNDDILYIEIRSFSGGGMDDTFTDIIMPQLENYHACILDVRQNGGGNSRYGDIILQSLSTEGVPPNFGFNSVFYSSMVPYASDNPAFQTNDQMKEAAEKMMKHALYGVEGELSEYVLSQADNWFTMDVPRVLTMPVIVLTSDQTGSAADTFAAKAKIMDNFTLMGLTTHGATGNKYRVKLPDGSYYSLSVDNVYSPEGYCIWNHGIAPDIEVWQTLEDLKNRKDTVLNTAIITLEEILQKESN</sequence>
<proteinExistence type="predicted"/>
<dbReference type="AlphaFoldDB" id="A0A412G386"/>
<keyword evidence="4" id="KW-1185">Reference proteome</keyword>
<dbReference type="GO" id="GO:0004175">
    <property type="term" value="F:endopeptidase activity"/>
    <property type="evidence" value="ECO:0007669"/>
    <property type="project" value="TreeGrafter"/>
</dbReference>
<evidence type="ECO:0000313" key="3">
    <source>
        <dbReference type="EMBL" id="RGR74933.1"/>
    </source>
</evidence>
<evidence type="ECO:0000256" key="1">
    <source>
        <dbReference type="SAM" id="SignalP"/>
    </source>
</evidence>
<dbReference type="PANTHER" id="PTHR32060">
    <property type="entry name" value="TAIL-SPECIFIC PROTEASE"/>
    <property type="match status" value="1"/>
</dbReference>
<dbReference type="Gene3D" id="3.30.750.44">
    <property type="match status" value="1"/>
</dbReference>
<dbReference type="PROSITE" id="PS51257">
    <property type="entry name" value="PROKAR_LIPOPROTEIN"/>
    <property type="match status" value="1"/>
</dbReference>
<feature type="chain" id="PRO_5019486320" description="Tail specific protease domain-containing protein" evidence="1">
    <location>
        <begin position="23"/>
        <end position="487"/>
    </location>
</feature>